<dbReference type="InterPro" id="IPR003735">
    <property type="entry name" value="Metal_Tscrpt_repr"/>
</dbReference>
<gene>
    <name evidence="2" type="ORF">DHM44_09615</name>
</gene>
<evidence type="ECO:0000256" key="1">
    <source>
        <dbReference type="ARBA" id="ARBA00005260"/>
    </source>
</evidence>
<dbReference type="PANTHER" id="PTHR33677:SF3">
    <property type="entry name" value="COPPER-SENSING TRANSCRIPTIONAL REPRESSOR RICR"/>
    <property type="match status" value="1"/>
</dbReference>
<dbReference type="AlphaFoldDB" id="A0A3D5QDJ5"/>
<dbReference type="GO" id="GO:0045892">
    <property type="term" value="P:negative regulation of DNA-templated transcription"/>
    <property type="evidence" value="ECO:0007669"/>
    <property type="project" value="UniProtKB-ARBA"/>
</dbReference>
<dbReference type="PANTHER" id="PTHR33677">
    <property type="entry name" value="TRANSCRIPTIONAL REPRESSOR FRMR-RELATED"/>
    <property type="match status" value="1"/>
</dbReference>
<evidence type="ECO:0000313" key="2">
    <source>
        <dbReference type="EMBL" id="HCW93925.1"/>
    </source>
</evidence>
<dbReference type="Gene3D" id="1.20.58.1000">
    <property type="entry name" value="Metal-sensitive repressor, helix protomer"/>
    <property type="match status" value="1"/>
</dbReference>
<evidence type="ECO:0000313" key="3">
    <source>
        <dbReference type="Proteomes" id="UP000262325"/>
    </source>
</evidence>
<dbReference type="GO" id="GO:0046872">
    <property type="term" value="F:metal ion binding"/>
    <property type="evidence" value="ECO:0007669"/>
    <property type="project" value="InterPro"/>
</dbReference>
<dbReference type="GO" id="GO:0003677">
    <property type="term" value="F:DNA binding"/>
    <property type="evidence" value="ECO:0007669"/>
    <property type="project" value="InterPro"/>
</dbReference>
<organism evidence="2 3">
    <name type="scientific">Flexistipes sinusarabici</name>
    <dbReference type="NCBI Taxonomy" id="2352"/>
    <lineage>
        <taxon>Bacteria</taxon>
        <taxon>Pseudomonadati</taxon>
        <taxon>Deferribacterota</taxon>
        <taxon>Deferribacteres</taxon>
        <taxon>Deferribacterales</taxon>
        <taxon>Flexistipitaceae</taxon>
        <taxon>Flexistipes</taxon>
    </lineage>
</organism>
<name>A0A3D5QDJ5_FLESI</name>
<dbReference type="Proteomes" id="UP000262325">
    <property type="component" value="Unassembled WGS sequence"/>
</dbReference>
<dbReference type="Pfam" id="PF02583">
    <property type="entry name" value="Trns_repr_metal"/>
    <property type="match status" value="1"/>
</dbReference>
<accession>A0A3D5QDJ5</accession>
<dbReference type="RefSeq" id="WP_273264803.1">
    <property type="nucleotide sequence ID" value="NZ_JAAZVV010000006.1"/>
</dbReference>
<reference evidence="2 3" key="1">
    <citation type="journal article" date="2018" name="Nat. Biotechnol.">
        <title>A standardized bacterial taxonomy based on genome phylogeny substantially revises the tree of life.</title>
        <authorList>
            <person name="Parks D.H."/>
            <person name="Chuvochina M."/>
            <person name="Waite D.W."/>
            <person name="Rinke C."/>
            <person name="Skarshewski A."/>
            <person name="Chaumeil P.A."/>
            <person name="Hugenholtz P."/>
        </authorList>
    </citation>
    <scope>NUCLEOTIDE SEQUENCE [LARGE SCALE GENOMIC DNA]</scope>
    <source>
        <strain evidence="2">UBA8672</strain>
    </source>
</reference>
<dbReference type="InterPro" id="IPR038390">
    <property type="entry name" value="Metal_Tscrpt_repr_sf"/>
</dbReference>
<sequence length="95" mass="10738">MEDISCSIKHGNSLDRLKRIEGQVKGIVRMVEQDKYCIDIINQISAVKGALNQVALLILQNHVESCVSEAVKNADEQEKEEKIEELIDTVKKFVK</sequence>
<comment type="similarity">
    <text evidence="1">Belongs to the FrmR/RcnR family.</text>
</comment>
<dbReference type="CDD" id="cd10148">
    <property type="entry name" value="CsoR-like_DUF156"/>
    <property type="match status" value="1"/>
</dbReference>
<dbReference type="EMBL" id="DPPF01000204">
    <property type="protein sequence ID" value="HCW93925.1"/>
    <property type="molecule type" value="Genomic_DNA"/>
</dbReference>
<proteinExistence type="inferred from homology"/>
<comment type="caution">
    <text evidence="2">The sequence shown here is derived from an EMBL/GenBank/DDBJ whole genome shotgun (WGS) entry which is preliminary data.</text>
</comment>
<protein>
    <submittedName>
        <fullName evidence="2">Transcriptional regulator</fullName>
    </submittedName>
</protein>